<sequence length="138" mass="15458">AWKGGKAYLNDEQIRVSDVRDVENSFLQLELPYNYQDYRPTIEHALHELYGKVSSIRINGSSAMSLCYVAAGRFEGWMEAYIGKWDFSAGALIVMEAGGQVTDFIGNEHFIDGHHIVATNGYLHQPLLQLVKAALPKL</sequence>
<feature type="non-terminal residue" evidence="1">
    <location>
        <position position="1"/>
    </location>
</feature>
<evidence type="ECO:0008006" key="2">
    <source>
        <dbReference type="Google" id="ProtNLM"/>
    </source>
</evidence>
<dbReference type="EMBL" id="SNRY01003476">
    <property type="protein sequence ID" value="KAA6320834.1"/>
    <property type="molecule type" value="Genomic_DNA"/>
</dbReference>
<reference evidence="1" key="1">
    <citation type="submission" date="2019-03" db="EMBL/GenBank/DDBJ databases">
        <title>Single cell metagenomics reveals metabolic interactions within the superorganism composed of flagellate Streblomastix strix and complex community of Bacteroidetes bacteria on its surface.</title>
        <authorList>
            <person name="Treitli S.C."/>
            <person name="Kolisko M."/>
            <person name="Husnik F."/>
            <person name="Keeling P."/>
            <person name="Hampl V."/>
        </authorList>
    </citation>
    <scope>NUCLEOTIDE SEQUENCE</scope>
    <source>
        <strain evidence="1">STM</strain>
    </source>
</reference>
<dbReference type="Pfam" id="PF00459">
    <property type="entry name" value="Inositol_P"/>
    <property type="match status" value="1"/>
</dbReference>
<dbReference type="InterPro" id="IPR000760">
    <property type="entry name" value="Inositol_monophosphatase-like"/>
</dbReference>
<dbReference type="GO" id="GO:0007165">
    <property type="term" value="P:signal transduction"/>
    <property type="evidence" value="ECO:0007669"/>
    <property type="project" value="TreeGrafter"/>
</dbReference>
<protein>
    <recommendedName>
        <fullName evidence="2">Inositol-phosphate phosphatase</fullName>
    </recommendedName>
</protein>
<dbReference type="PANTHER" id="PTHR20854">
    <property type="entry name" value="INOSITOL MONOPHOSPHATASE"/>
    <property type="match status" value="1"/>
</dbReference>
<dbReference type="PRINTS" id="PR00377">
    <property type="entry name" value="IMPHPHTASES"/>
</dbReference>
<dbReference type="Gene3D" id="3.40.190.80">
    <property type="match status" value="1"/>
</dbReference>
<dbReference type="SUPFAM" id="SSF56655">
    <property type="entry name" value="Carbohydrate phosphatase"/>
    <property type="match status" value="1"/>
</dbReference>
<proteinExistence type="predicted"/>
<dbReference type="AlphaFoldDB" id="A0A5J4QIX2"/>
<accession>A0A5J4QIX2</accession>
<dbReference type="GO" id="GO:0006020">
    <property type="term" value="P:inositol metabolic process"/>
    <property type="evidence" value="ECO:0007669"/>
    <property type="project" value="TreeGrafter"/>
</dbReference>
<gene>
    <name evidence="1" type="ORF">EZS27_029445</name>
</gene>
<organism evidence="1">
    <name type="scientific">termite gut metagenome</name>
    <dbReference type="NCBI Taxonomy" id="433724"/>
    <lineage>
        <taxon>unclassified sequences</taxon>
        <taxon>metagenomes</taxon>
        <taxon>organismal metagenomes</taxon>
    </lineage>
</organism>
<dbReference type="PANTHER" id="PTHR20854:SF4">
    <property type="entry name" value="INOSITOL-1-MONOPHOSPHATASE-RELATED"/>
    <property type="match status" value="1"/>
</dbReference>
<dbReference type="GO" id="GO:0008934">
    <property type="term" value="F:inositol monophosphate 1-phosphatase activity"/>
    <property type="evidence" value="ECO:0007669"/>
    <property type="project" value="TreeGrafter"/>
</dbReference>
<comment type="caution">
    <text evidence="1">The sequence shown here is derived from an EMBL/GenBank/DDBJ whole genome shotgun (WGS) entry which is preliminary data.</text>
</comment>
<name>A0A5J4QIX2_9ZZZZ</name>
<evidence type="ECO:0000313" key="1">
    <source>
        <dbReference type="EMBL" id="KAA6320834.1"/>
    </source>
</evidence>